<gene>
    <name evidence="3" type="ORF">P343_18290</name>
</gene>
<dbReference type="Proteomes" id="UP000018296">
    <property type="component" value="Unassembled WGS sequence"/>
</dbReference>
<dbReference type="GO" id="GO:0006310">
    <property type="term" value="P:DNA recombination"/>
    <property type="evidence" value="ECO:0007669"/>
    <property type="project" value="UniProtKB-KW"/>
</dbReference>
<dbReference type="SUPFAM" id="SSF56349">
    <property type="entry name" value="DNA breaking-rejoining enzymes"/>
    <property type="match status" value="1"/>
</dbReference>
<dbReference type="Pfam" id="PF00589">
    <property type="entry name" value="Phage_integrase"/>
    <property type="match status" value="1"/>
</dbReference>
<sequence length="276" mass="32441">MYYSNIHPKYRSYDEFREDDVEDFILNEMDKKVNENVAKKITSIQTLYNKYSHIRSFLKSQGSTKFYIERDQLIEKINLKEKDITEQNILSDETIKTILGFYSKRRESIRNTAIFLVCLCYGFERSTLSKLSFDNVKNKKLFIEDRVLDIPPKLFNVLSELKSVNKKNKVKGNYFFYSSINNSKVLANQSFNEIFKLLGKIDDNDPKWNSITPTAIRASLIRRMFNNNYSIEEISYITGADLINLANIISYEDILSKVKSKKKISVNKHPFNFVLY</sequence>
<keyword evidence="4" id="KW-1185">Reference proteome</keyword>
<evidence type="ECO:0000313" key="3">
    <source>
        <dbReference type="EMBL" id="EST10239.1"/>
    </source>
</evidence>
<proteinExistence type="predicted"/>
<dbReference type="EMBL" id="AWTC01000031">
    <property type="protein sequence ID" value="EST10239.1"/>
    <property type="molecule type" value="Genomic_DNA"/>
</dbReference>
<dbReference type="PATRIC" id="fig|1395513.3.peg.3690"/>
<comment type="caution">
    <text evidence="3">The sequence shown here is derived from an EMBL/GenBank/DDBJ whole genome shotgun (WGS) entry which is preliminary data.</text>
</comment>
<protein>
    <recommendedName>
        <fullName evidence="2">Tyr recombinase domain-containing protein</fullName>
    </recommendedName>
</protein>
<dbReference type="InterPro" id="IPR011010">
    <property type="entry name" value="DNA_brk_join_enz"/>
</dbReference>
<organism evidence="3 4">
    <name type="scientific">Sporolactobacillus laevolacticus DSM 442</name>
    <dbReference type="NCBI Taxonomy" id="1395513"/>
    <lineage>
        <taxon>Bacteria</taxon>
        <taxon>Bacillati</taxon>
        <taxon>Bacillota</taxon>
        <taxon>Bacilli</taxon>
        <taxon>Bacillales</taxon>
        <taxon>Sporolactobacillaceae</taxon>
        <taxon>Sporolactobacillus</taxon>
    </lineage>
</organism>
<dbReference type="eggNOG" id="ENOG502ZK4I">
    <property type="taxonomic scope" value="Bacteria"/>
</dbReference>
<evidence type="ECO:0000256" key="1">
    <source>
        <dbReference type="ARBA" id="ARBA00023172"/>
    </source>
</evidence>
<name>V6J0F8_9BACL</name>
<dbReference type="Gene3D" id="1.10.443.10">
    <property type="entry name" value="Intergrase catalytic core"/>
    <property type="match status" value="1"/>
</dbReference>
<dbReference type="STRING" id="1395513.P343_18290"/>
<dbReference type="OrthoDB" id="9148007at2"/>
<dbReference type="GO" id="GO:0015074">
    <property type="term" value="P:DNA integration"/>
    <property type="evidence" value="ECO:0007669"/>
    <property type="project" value="InterPro"/>
</dbReference>
<dbReference type="AlphaFoldDB" id="V6J0F8"/>
<evidence type="ECO:0000259" key="2">
    <source>
        <dbReference type="Pfam" id="PF00589"/>
    </source>
</evidence>
<dbReference type="GO" id="GO:0003677">
    <property type="term" value="F:DNA binding"/>
    <property type="evidence" value="ECO:0007669"/>
    <property type="project" value="InterPro"/>
</dbReference>
<accession>V6J0F8</accession>
<dbReference type="InterPro" id="IPR013762">
    <property type="entry name" value="Integrase-like_cat_sf"/>
</dbReference>
<reference evidence="3 4" key="1">
    <citation type="journal article" date="2013" name="Genome Announc.">
        <title>Genome Sequence of Sporolactobacillus laevolacticus DSM442, an Efficient Polymer-Grade D-Lactate Producer from Agricultural Waste Cottonseed as a Nitrogen Source.</title>
        <authorList>
            <person name="Wang H."/>
            <person name="Wang L."/>
            <person name="Ju J."/>
            <person name="Yu B."/>
            <person name="Ma Y."/>
        </authorList>
    </citation>
    <scope>NUCLEOTIDE SEQUENCE [LARGE SCALE GENOMIC DNA]</scope>
    <source>
        <strain evidence="3 4">DSM 442</strain>
    </source>
</reference>
<evidence type="ECO:0000313" key="4">
    <source>
        <dbReference type="Proteomes" id="UP000018296"/>
    </source>
</evidence>
<keyword evidence="1" id="KW-0233">DNA recombination</keyword>
<feature type="domain" description="Tyr recombinase" evidence="2">
    <location>
        <begin position="90"/>
        <end position="239"/>
    </location>
</feature>
<dbReference type="InterPro" id="IPR002104">
    <property type="entry name" value="Integrase_catalytic"/>
</dbReference>